<dbReference type="EMBL" id="BPLR01008098">
    <property type="protein sequence ID" value="GIY22045.1"/>
    <property type="molecule type" value="Genomic_DNA"/>
</dbReference>
<sequence>MYEHAHQMWLQDMCENSFSELMNSSKHKKTDLSKKVQRLLASVAVSTEDFVFGRVVAPGSYIGRHTTAENSATSSPVCEEMDLKQKLKSQRKRKIMQTTV</sequence>
<proteinExistence type="predicted"/>
<protein>
    <submittedName>
        <fullName evidence="1">Uncharacterized protein</fullName>
    </submittedName>
</protein>
<gene>
    <name evidence="1" type="ORF">CEXT_410471</name>
</gene>
<evidence type="ECO:0000313" key="2">
    <source>
        <dbReference type="Proteomes" id="UP001054945"/>
    </source>
</evidence>
<comment type="caution">
    <text evidence="1">The sequence shown here is derived from an EMBL/GenBank/DDBJ whole genome shotgun (WGS) entry which is preliminary data.</text>
</comment>
<dbReference type="Proteomes" id="UP001054945">
    <property type="component" value="Unassembled WGS sequence"/>
</dbReference>
<name>A0AAV4RKQ8_CAEEX</name>
<reference evidence="1 2" key="1">
    <citation type="submission" date="2021-06" db="EMBL/GenBank/DDBJ databases">
        <title>Caerostris extrusa draft genome.</title>
        <authorList>
            <person name="Kono N."/>
            <person name="Arakawa K."/>
        </authorList>
    </citation>
    <scope>NUCLEOTIDE SEQUENCE [LARGE SCALE GENOMIC DNA]</scope>
</reference>
<organism evidence="1 2">
    <name type="scientific">Caerostris extrusa</name>
    <name type="common">Bark spider</name>
    <name type="synonym">Caerostris bankana</name>
    <dbReference type="NCBI Taxonomy" id="172846"/>
    <lineage>
        <taxon>Eukaryota</taxon>
        <taxon>Metazoa</taxon>
        <taxon>Ecdysozoa</taxon>
        <taxon>Arthropoda</taxon>
        <taxon>Chelicerata</taxon>
        <taxon>Arachnida</taxon>
        <taxon>Araneae</taxon>
        <taxon>Araneomorphae</taxon>
        <taxon>Entelegynae</taxon>
        <taxon>Araneoidea</taxon>
        <taxon>Araneidae</taxon>
        <taxon>Caerostris</taxon>
    </lineage>
</organism>
<accession>A0AAV4RKQ8</accession>
<evidence type="ECO:0000313" key="1">
    <source>
        <dbReference type="EMBL" id="GIY22045.1"/>
    </source>
</evidence>
<dbReference type="AlphaFoldDB" id="A0AAV4RKQ8"/>
<keyword evidence="2" id="KW-1185">Reference proteome</keyword>